<keyword evidence="4" id="KW-1185">Reference proteome</keyword>
<evidence type="ECO:0000259" key="2">
    <source>
        <dbReference type="PROSITE" id="PS50181"/>
    </source>
</evidence>
<name>A0A8E2DJL2_9APHY</name>
<dbReference type="OrthoDB" id="3226064at2759"/>
<feature type="region of interest" description="Disordered" evidence="1">
    <location>
        <begin position="422"/>
        <end position="449"/>
    </location>
</feature>
<feature type="compositionally biased region" description="Low complexity" evidence="1">
    <location>
        <begin position="439"/>
        <end position="449"/>
    </location>
</feature>
<feature type="domain" description="F-box" evidence="2">
    <location>
        <begin position="1"/>
        <end position="50"/>
    </location>
</feature>
<accession>A0A8E2DJL2</accession>
<protein>
    <recommendedName>
        <fullName evidence="2">F-box domain-containing protein</fullName>
    </recommendedName>
</protein>
<dbReference type="CDD" id="cd09917">
    <property type="entry name" value="F-box_SF"/>
    <property type="match status" value="1"/>
</dbReference>
<dbReference type="Proteomes" id="UP000250043">
    <property type="component" value="Unassembled WGS sequence"/>
</dbReference>
<evidence type="ECO:0000313" key="4">
    <source>
        <dbReference type="Proteomes" id="UP000250043"/>
    </source>
</evidence>
<dbReference type="AlphaFoldDB" id="A0A8E2DJL2"/>
<dbReference type="PROSITE" id="PS50181">
    <property type="entry name" value="FBOX"/>
    <property type="match status" value="1"/>
</dbReference>
<dbReference type="SUPFAM" id="SSF81383">
    <property type="entry name" value="F-box domain"/>
    <property type="match status" value="1"/>
</dbReference>
<dbReference type="EMBL" id="KV722467">
    <property type="protein sequence ID" value="OCH87969.1"/>
    <property type="molecule type" value="Genomic_DNA"/>
</dbReference>
<evidence type="ECO:0000256" key="1">
    <source>
        <dbReference type="SAM" id="MobiDB-lite"/>
    </source>
</evidence>
<dbReference type="InterPro" id="IPR001810">
    <property type="entry name" value="F-box_dom"/>
</dbReference>
<organism evidence="3 4">
    <name type="scientific">Obba rivulosa</name>
    <dbReference type="NCBI Taxonomy" id="1052685"/>
    <lineage>
        <taxon>Eukaryota</taxon>
        <taxon>Fungi</taxon>
        <taxon>Dikarya</taxon>
        <taxon>Basidiomycota</taxon>
        <taxon>Agaricomycotina</taxon>
        <taxon>Agaricomycetes</taxon>
        <taxon>Polyporales</taxon>
        <taxon>Gelatoporiaceae</taxon>
        <taxon>Obba</taxon>
    </lineage>
</organism>
<proteinExistence type="predicted"/>
<feature type="compositionally biased region" description="Acidic residues" evidence="1">
    <location>
        <begin position="422"/>
        <end position="438"/>
    </location>
</feature>
<evidence type="ECO:0000313" key="3">
    <source>
        <dbReference type="EMBL" id="OCH87969.1"/>
    </source>
</evidence>
<dbReference type="InterPro" id="IPR036047">
    <property type="entry name" value="F-box-like_dom_sf"/>
</dbReference>
<sequence>MTVFLDLPLELIEQVILECDPLDASSLAQTCSALHLLIYNRTSQHIWRTLYLSLPLDDPRHCRTPLGYPVTDEVDWRTDVQRVIRARTVVFRPMCCRPGEYLVVLQTLLRLVTLLPPVPGADSDELASNLVWVAALLRGGTFLEDESLVLTFEEEQLRARIHTHFGLTTTDYLRARRTESRAFVYAMRNYQEANDYGPFMLDGSGCINWEHLQAIHHVMAMHIVPGVDNPEETAGFTIFPMSLPYCQSIIPMDLNLDTEKDWAGITGTWQCSFCFCDHRELLYYNNFNLSGADTLDPSLFDHADFTEIFSSLNVEMHVVGTEHDPAHPTRPLIRFAGNVNGQPTMEGWVAVTPGQQIRWHFTSGDGGVPMWSSEGVQIGGVRSTFGVLGSWTTAQHNRSDPVGPFWLRKIVVPATIDVEDMNDVDTDVDSDAGDDGDSNDNVNEWAFVT</sequence>
<gene>
    <name evidence="3" type="ORF">OBBRIDRAFT_758996</name>
</gene>
<reference evidence="3 4" key="1">
    <citation type="submission" date="2016-07" db="EMBL/GenBank/DDBJ databases">
        <title>Draft genome of the white-rot fungus Obba rivulosa 3A-2.</title>
        <authorList>
            <consortium name="DOE Joint Genome Institute"/>
            <person name="Miettinen O."/>
            <person name="Riley R."/>
            <person name="Acob R."/>
            <person name="Barry K."/>
            <person name="Cullen D."/>
            <person name="De Vries R."/>
            <person name="Hainaut M."/>
            <person name="Hatakka A."/>
            <person name="Henrissat B."/>
            <person name="Hilden K."/>
            <person name="Kuo R."/>
            <person name="Labutti K."/>
            <person name="Lipzen A."/>
            <person name="Makela M.R."/>
            <person name="Sandor L."/>
            <person name="Spatafora J.W."/>
            <person name="Grigoriev I.V."/>
            <person name="Hibbett D.S."/>
        </authorList>
    </citation>
    <scope>NUCLEOTIDE SEQUENCE [LARGE SCALE GENOMIC DNA]</scope>
    <source>
        <strain evidence="3 4">3A-2</strain>
    </source>
</reference>